<keyword evidence="9" id="KW-1185">Reference proteome</keyword>
<dbReference type="CDD" id="cd00515">
    <property type="entry name" value="HAM1"/>
    <property type="match status" value="1"/>
</dbReference>
<evidence type="ECO:0000256" key="3">
    <source>
        <dbReference type="ARBA" id="ARBA00022490"/>
    </source>
</evidence>
<keyword evidence="4" id="KW-0479">Metal-binding</keyword>
<organism evidence="8 9">
    <name type="scientific">Yasminevirus sp. GU-2018</name>
    <dbReference type="NCBI Taxonomy" id="2420051"/>
    <lineage>
        <taxon>Viruses</taxon>
        <taxon>Varidnaviria</taxon>
        <taxon>Bamfordvirae</taxon>
        <taxon>Nucleocytoviricota</taxon>
        <taxon>Megaviricetes</taxon>
        <taxon>Imitervirales</taxon>
        <taxon>Mimiviridae</taxon>
        <taxon>Klosneuvirinae</taxon>
        <taxon>Yasminevirus</taxon>
        <taxon>Yasminevirus saudimassiliense</taxon>
    </lineage>
</organism>
<dbReference type="GO" id="GO:0009143">
    <property type="term" value="P:nucleoside triphosphate catabolic process"/>
    <property type="evidence" value="ECO:0007669"/>
    <property type="project" value="InterPro"/>
</dbReference>
<comment type="caution">
    <text evidence="8">The sequence shown here is derived from an EMBL/GenBank/DDBJ whole genome shotgun (WGS) entry which is preliminary data.</text>
</comment>
<name>A0A5K0U884_9VIRU</name>
<dbReference type="FunFam" id="3.90.950.10:FF:000003">
    <property type="entry name" value="Inosine triphosphate pyrophosphatase"/>
    <property type="match status" value="1"/>
</dbReference>
<reference evidence="8 9" key="1">
    <citation type="submission" date="2018-10" db="EMBL/GenBank/DDBJ databases">
        <authorList>
            <consortium name="IHU Genomes"/>
        </authorList>
    </citation>
    <scope>NUCLEOTIDE SEQUENCE [LARGE SCALE GENOMIC DNA]</scope>
    <source>
        <strain evidence="8 9">A1</strain>
    </source>
</reference>
<evidence type="ECO:0000256" key="7">
    <source>
        <dbReference type="ARBA" id="ARBA00022842"/>
    </source>
</evidence>
<keyword evidence="3" id="KW-0963">Cytoplasm</keyword>
<dbReference type="PANTHER" id="PTHR11067:SF9">
    <property type="entry name" value="INOSINE TRIPHOSPHATE PYROPHOSPHATASE"/>
    <property type="match status" value="1"/>
</dbReference>
<dbReference type="InterPro" id="IPR029001">
    <property type="entry name" value="ITPase-like_fam"/>
</dbReference>
<keyword evidence="7" id="KW-0460">Magnesium</keyword>
<dbReference type="Proteomes" id="UP000594342">
    <property type="component" value="Unassembled WGS sequence"/>
</dbReference>
<comment type="similarity">
    <text evidence="2">Belongs to the HAM1 NTPase family.</text>
</comment>
<sequence length="197" mass="22047">MLPYLFNSSTLPLRMNTITFVTGNSNKLREVQQILGDNVELISAKIDLPELQGEMDDISIEKCKMAVQQIKGPVLIDDTSLCFDALGGLPGPYIKWFLEKVGNEGLNKMLDGFENRSASAVCTFAFCQDEKSKPILFTGVVRGTIVLPRGNGKFGWDAIFMPDGYTTTYAEMDPQIKNEMSHRYLALQKLKSYFAKK</sequence>
<dbReference type="InterPro" id="IPR002637">
    <property type="entry name" value="RdgB/HAM1"/>
</dbReference>
<dbReference type="HAMAP" id="MF_03148">
    <property type="entry name" value="HAM1_NTPase"/>
    <property type="match status" value="1"/>
</dbReference>
<dbReference type="GO" id="GO:0047429">
    <property type="term" value="F:nucleoside triphosphate diphosphatase activity"/>
    <property type="evidence" value="ECO:0007669"/>
    <property type="project" value="InterPro"/>
</dbReference>
<accession>A0A5K0U884</accession>
<dbReference type="SUPFAM" id="SSF52972">
    <property type="entry name" value="ITPase-like"/>
    <property type="match status" value="1"/>
</dbReference>
<dbReference type="EMBL" id="UPSH01000001">
    <property type="protein sequence ID" value="VBB17721.1"/>
    <property type="molecule type" value="Genomic_DNA"/>
</dbReference>
<keyword evidence="6" id="KW-0378">Hydrolase</keyword>
<dbReference type="GO" id="GO:0000166">
    <property type="term" value="F:nucleotide binding"/>
    <property type="evidence" value="ECO:0007669"/>
    <property type="project" value="UniProtKB-KW"/>
</dbReference>
<proteinExistence type="inferred from homology"/>
<evidence type="ECO:0000256" key="4">
    <source>
        <dbReference type="ARBA" id="ARBA00022723"/>
    </source>
</evidence>
<dbReference type="InterPro" id="IPR027502">
    <property type="entry name" value="ITPase"/>
</dbReference>
<gene>
    <name evidence="8" type="ORF">YASMINEVIRUS_184</name>
</gene>
<dbReference type="GO" id="GO:0046872">
    <property type="term" value="F:metal ion binding"/>
    <property type="evidence" value="ECO:0007669"/>
    <property type="project" value="UniProtKB-KW"/>
</dbReference>
<comment type="subcellular location">
    <subcellularLocation>
        <location evidence="1">Cytoplasm</location>
    </subcellularLocation>
</comment>
<evidence type="ECO:0000256" key="5">
    <source>
        <dbReference type="ARBA" id="ARBA00022741"/>
    </source>
</evidence>
<evidence type="ECO:0000256" key="1">
    <source>
        <dbReference type="ARBA" id="ARBA00004496"/>
    </source>
</evidence>
<protein>
    <submittedName>
        <fullName evidence="8">Inosine triphosphate pyrophosphatase</fullName>
    </submittedName>
</protein>
<evidence type="ECO:0000256" key="6">
    <source>
        <dbReference type="ARBA" id="ARBA00022801"/>
    </source>
</evidence>
<evidence type="ECO:0000313" key="8">
    <source>
        <dbReference type="EMBL" id="VBB17721.1"/>
    </source>
</evidence>
<dbReference type="PANTHER" id="PTHR11067">
    <property type="entry name" value="INOSINE TRIPHOSPHATE PYROPHOSPHATASE/HAM1 PROTEIN"/>
    <property type="match status" value="1"/>
</dbReference>
<dbReference type="Pfam" id="PF01725">
    <property type="entry name" value="Ham1p_like"/>
    <property type="match status" value="1"/>
</dbReference>
<dbReference type="NCBIfam" id="TIGR00042">
    <property type="entry name" value="RdgB/HAM1 family non-canonical purine NTP pyrophosphatase"/>
    <property type="match status" value="1"/>
</dbReference>
<evidence type="ECO:0000256" key="2">
    <source>
        <dbReference type="ARBA" id="ARBA00008023"/>
    </source>
</evidence>
<keyword evidence="5" id="KW-0547">Nucleotide-binding</keyword>
<dbReference type="Gene3D" id="3.90.950.10">
    <property type="match status" value="1"/>
</dbReference>
<evidence type="ECO:0000313" key="9">
    <source>
        <dbReference type="Proteomes" id="UP000594342"/>
    </source>
</evidence>